<dbReference type="RefSeq" id="WP_091238106.1">
    <property type="nucleotide sequence ID" value="NZ_FNAG01000001.1"/>
</dbReference>
<sequence length="143" mass="15435">MATDARPRSESTLPRHPCLRCGACCASYRVAFYWAETAPHTPDGIPESLTRKLDPLRVAMLGTDQPAPRCVALRGTVGEDAHCSQYAHRPSPCHELMPAWEDGRPSPACDRARLRHGLMPLTPADWAGRASAPGRPAGVLAGE</sequence>
<dbReference type="Pfam" id="PF03692">
    <property type="entry name" value="CxxCxxCC"/>
    <property type="match status" value="1"/>
</dbReference>
<keyword evidence="2" id="KW-1185">Reference proteome</keyword>
<dbReference type="Proteomes" id="UP000199603">
    <property type="component" value="Unassembled WGS sequence"/>
</dbReference>
<dbReference type="EMBL" id="FNAG01000001">
    <property type="protein sequence ID" value="SDD13295.1"/>
    <property type="molecule type" value="Genomic_DNA"/>
</dbReference>
<evidence type="ECO:0000313" key="2">
    <source>
        <dbReference type="Proteomes" id="UP000199603"/>
    </source>
</evidence>
<gene>
    <name evidence="1" type="ORF">SAMN04488509_101375</name>
</gene>
<dbReference type="AlphaFoldDB" id="A0A1G6SAX3"/>
<evidence type="ECO:0000313" key="1">
    <source>
        <dbReference type="EMBL" id="SDD13295.1"/>
    </source>
</evidence>
<dbReference type="InterPro" id="IPR005358">
    <property type="entry name" value="Puta_zinc/iron-chelating_dom"/>
</dbReference>
<name>A0A1G6SAX3_9GAMM</name>
<dbReference type="STRING" id="265719.SAMN04488509_101375"/>
<reference evidence="1 2" key="1">
    <citation type="submission" date="2016-10" db="EMBL/GenBank/DDBJ databases">
        <authorList>
            <person name="de Groot N.N."/>
        </authorList>
    </citation>
    <scope>NUCLEOTIDE SEQUENCE [LARGE SCALE GENOMIC DNA]</scope>
    <source>
        <strain evidence="1 2">DSM 16957</strain>
    </source>
</reference>
<dbReference type="OrthoDB" id="196483at2"/>
<accession>A0A1G6SAX3</accession>
<protein>
    <submittedName>
        <fullName evidence="1">Uncharacterized protein</fullName>
    </submittedName>
</protein>
<proteinExistence type="predicted"/>
<organism evidence="1 2">
    <name type="scientific">Aquimonas voraii</name>
    <dbReference type="NCBI Taxonomy" id="265719"/>
    <lineage>
        <taxon>Bacteria</taxon>
        <taxon>Pseudomonadati</taxon>
        <taxon>Pseudomonadota</taxon>
        <taxon>Gammaproteobacteria</taxon>
        <taxon>Lysobacterales</taxon>
        <taxon>Lysobacteraceae</taxon>
        <taxon>Aquimonas</taxon>
    </lineage>
</organism>